<protein>
    <submittedName>
        <fullName evidence="1">Uncharacterized protein</fullName>
    </submittedName>
</protein>
<keyword evidence="2" id="KW-1185">Reference proteome</keyword>
<accession>A0A3S9MUL1</accession>
<dbReference type="RefSeq" id="WP_126444704.1">
    <property type="nucleotide sequence ID" value="NZ_CP034549.1"/>
</dbReference>
<sequence length="186" mass="21151">MKLFFLGLIALVGMAIPVDNSTHEDVDLLELRFRESINTTDHKYYLSVSNVAYSEKAGALQMVSRFFIDDFQDVLEARTGTEVILGNPETLPSQLALFQKYIPKRLTASIDGKDIDPKVIGAEYDADQILLYIELPVAREPNTVELSYKALFELFPDQKNLVHFKLHDKRKSLLNSKDTPVDQVKF</sequence>
<organism evidence="1 2">
    <name type="scientific">Nonlabens ponticola</name>
    <dbReference type="NCBI Taxonomy" id="2496866"/>
    <lineage>
        <taxon>Bacteria</taxon>
        <taxon>Pseudomonadati</taxon>
        <taxon>Bacteroidota</taxon>
        <taxon>Flavobacteriia</taxon>
        <taxon>Flavobacteriales</taxon>
        <taxon>Flavobacteriaceae</taxon>
        <taxon>Nonlabens</taxon>
    </lineage>
</organism>
<dbReference type="KEGG" id="noj:EJ995_00880"/>
<evidence type="ECO:0000313" key="1">
    <source>
        <dbReference type="EMBL" id="AZQ42858.1"/>
    </source>
</evidence>
<reference evidence="1 2" key="1">
    <citation type="submission" date="2018-12" db="EMBL/GenBank/DDBJ databases">
        <title>Complete genome of Nonlabens sp. MJ115.</title>
        <authorList>
            <person name="Choi H.S."/>
            <person name="Jung J."/>
        </authorList>
    </citation>
    <scope>NUCLEOTIDE SEQUENCE [LARGE SCALE GENOMIC DNA]</scope>
    <source>
        <strain evidence="1 2">MJ115</strain>
    </source>
</reference>
<dbReference type="EMBL" id="CP034549">
    <property type="protein sequence ID" value="AZQ42858.1"/>
    <property type="molecule type" value="Genomic_DNA"/>
</dbReference>
<gene>
    <name evidence="1" type="ORF">EJ995_00880</name>
</gene>
<dbReference type="Proteomes" id="UP000279600">
    <property type="component" value="Chromosome"/>
</dbReference>
<dbReference type="Pfam" id="PF20420">
    <property type="entry name" value="DUF6702"/>
    <property type="match status" value="1"/>
</dbReference>
<dbReference type="InterPro" id="IPR046525">
    <property type="entry name" value="DUF6702"/>
</dbReference>
<name>A0A3S9MUL1_9FLAO</name>
<dbReference type="AlphaFoldDB" id="A0A3S9MUL1"/>
<evidence type="ECO:0000313" key="2">
    <source>
        <dbReference type="Proteomes" id="UP000279600"/>
    </source>
</evidence>
<proteinExistence type="predicted"/>
<dbReference type="OrthoDB" id="5735516at2"/>